<evidence type="ECO:0000256" key="6">
    <source>
        <dbReference type="NCBIfam" id="TIGR00152"/>
    </source>
</evidence>
<dbReference type="PANTHER" id="PTHR10695:SF46">
    <property type="entry name" value="BIFUNCTIONAL COENZYME A SYNTHASE-RELATED"/>
    <property type="match status" value="1"/>
</dbReference>
<dbReference type="GO" id="GO:0005524">
    <property type="term" value="F:ATP binding"/>
    <property type="evidence" value="ECO:0007669"/>
    <property type="project" value="UniProtKB-UniRule"/>
</dbReference>
<protein>
    <recommendedName>
        <fullName evidence="5 6">Dephospho-CoA kinase</fullName>
        <ecNumber evidence="5 6">2.7.1.24</ecNumber>
    </recommendedName>
    <alternativeName>
        <fullName evidence="5">Dephosphocoenzyme A kinase</fullName>
    </alternativeName>
</protein>
<dbReference type="AlphaFoldDB" id="A0AA49PYW4"/>
<dbReference type="InterPro" id="IPR001977">
    <property type="entry name" value="Depp_CoAkinase"/>
</dbReference>
<keyword evidence="5 7" id="KW-0808">Transferase</keyword>
<dbReference type="Gene3D" id="3.40.50.300">
    <property type="entry name" value="P-loop containing nucleotide triphosphate hydrolases"/>
    <property type="match status" value="1"/>
</dbReference>
<keyword evidence="3 5" id="KW-0067">ATP-binding</keyword>
<evidence type="ECO:0000256" key="2">
    <source>
        <dbReference type="ARBA" id="ARBA00022741"/>
    </source>
</evidence>
<comment type="pathway">
    <text evidence="5">Cofactor biosynthesis; coenzyme A biosynthesis; CoA from (R)-pantothenate: step 5/5.</text>
</comment>
<name>A0AA49PYW4_9BACT</name>
<dbReference type="InterPro" id="IPR027417">
    <property type="entry name" value="P-loop_NTPase"/>
</dbReference>
<accession>A0AA49PYW4</accession>
<dbReference type="GO" id="GO:0004140">
    <property type="term" value="F:dephospho-CoA kinase activity"/>
    <property type="evidence" value="ECO:0007669"/>
    <property type="project" value="UniProtKB-UniRule"/>
</dbReference>
<reference evidence="7" key="1">
    <citation type="journal article" date="2023" name="Comput. Struct. Biotechnol. J.">
        <title>Discovery of a novel marine Bacteroidetes with a rich repertoire of carbohydrate-active enzymes.</title>
        <authorList>
            <person name="Chen B."/>
            <person name="Liu G."/>
            <person name="Chen Q."/>
            <person name="Wang H."/>
            <person name="Liu L."/>
            <person name="Tang K."/>
        </authorList>
    </citation>
    <scope>NUCLEOTIDE SEQUENCE</scope>
    <source>
        <strain evidence="7">TK19036</strain>
    </source>
</reference>
<evidence type="ECO:0000256" key="5">
    <source>
        <dbReference type="HAMAP-Rule" id="MF_00376"/>
    </source>
</evidence>
<keyword evidence="2 5" id="KW-0547">Nucleotide-binding</keyword>
<reference evidence="7" key="2">
    <citation type="journal article" date="2024" name="Antonie Van Leeuwenhoek">
        <title>Roseihalotalea indica gen. nov., sp. nov., a halophilic Bacteroidetes from mesopelagic Southwest Indian Ocean with higher carbohydrate metabolic potential.</title>
        <authorList>
            <person name="Chen B."/>
            <person name="Zhang M."/>
            <person name="Lin D."/>
            <person name="Ye J."/>
            <person name="Tang K."/>
        </authorList>
    </citation>
    <scope>NUCLEOTIDE SEQUENCE</scope>
    <source>
        <strain evidence="7">TK19036</strain>
    </source>
</reference>
<evidence type="ECO:0000313" key="7">
    <source>
        <dbReference type="EMBL" id="WKN39903.1"/>
    </source>
</evidence>
<keyword evidence="5" id="KW-0963">Cytoplasm</keyword>
<evidence type="ECO:0000256" key="1">
    <source>
        <dbReference type="ARBA" id="ARBA00009018"/>
    </source>
</evidence>
<dbReference type="Pfam" id="PF01121">
    <property type="entry name" value="CoaE"/>
    <property type="match status" value="1"/>
</dbReference>
<evidence type="ECO:0000256" key="3">
    <source>
        <dbReference type="ARBA" id="ARBA00022840"/>
    </source>
</evidence>
<dbReference type="HAMAP" id="MF_00376">
    <property type="entry name" value="Dephospho_CoA_kinase"/>
    <property type="match status" value="1"/>
</dbReference>
<dbReference type="PANTHER" id="PTHR10695">
    <property type="entry name" value="DEPHOSPHO-COA KINASE-RELATED"/>
    <property type="match status" value="1"/>
</dbReference>
<dbReference type="EC" id="2.7.1.24" evidence="5 6"/>
<dbReference type="GO" id="GO:0015937">
    <property type="term" value="P:coenzyme A biosynthetic process"/>
    <property type="evidence" value="ECO:0007669"/>
    <property type="project" value="UniProtKB-UniRule"/>
</dbReference>
<organism evidence="7">
    <name type="scientific">Roseihalotalea indica</name>
    <dbReference type="NCBI Taxonomy" id="2867963"/>
    <lineage>
        <taxon>Bacteria</taxon>
        <taxon>Pseudomonadati</taxon>
        <taxon>Bacteroidota</taxon>
        <taxon>Cytophagia</taxon>
        <taxon>Cytophagales</taxon>
        <taxon>Catalimonadaceae</taxon>
        <taxon>Roseihalotalea</taxon>
    </lineage>
</organism>
<comment type="catalytic activity">
    <reaction evidence="5">
        <text>3'-dephospho-CoA + ATP = ADP + CoA + H(+)</text>
        <dbReference type="Rhea" id="RHEA:18245"/>
        <dbReference type="ChEBI" id="CHEBI:15378"/>
        <dbReference type="ChEBI" id="CHEBI:30616"/>
        <dbReference type="ChEBI" id="CHEBI:57287"/>
        <dbReference type="ChEBI" id="CHEBI:57328"/>
        <dbReference type="ChEBI" id="CHEBI:456216"/>
        <dbReference type="EC" id="2.7.1.24"/>
    </reaction>
</comment>
<feature type="binding site" evidence="5">
    <location>
        <begin position="15"/>
        <end position="20"/>
    </location>
    <ligand>
        <name>ATP</name>
        <dbReference type="ChEBI" id="CHEBI:30616"/>
    </ligand>
</feature>
<comment type="function">
    <text evidence="5">Catalyzes the phosphorylation of the 3'-hydroxyl group of dephosphocoenzyme A to form coenzyme A.</text>
</comment>
<comment type="subcellular location">
    <subcellularLocation>
        <location evidence="5">Cytoplasm</location>
    </subcellularLocation>
</comment>
<keyword evidence="4 5" id="KW-0173">Coenzyme A biosynthesis</keyword>
<evidence type="ECO:0000256" key="4">
    <source>
        <dbReference type="ARBA" id="ARBA00022993"/>
    </source>
</evidence>
<proteinExistence type="inferred from homology"/>
<keyword evidence="5 7" id="KW-0418">Kinase</keyword>
<sequence>MPPDALKVGITGGIGSGKTFLCKIFEVLGIDVYYADQRAKWLQNNHADLIAQIKSAFGESAYGDDGCLDRIFLAREVFSNPKKLALLNQLVHPKVAQDYTQWIQQRLSAPYTLKEAALLYESGSYRQLDCIINVDASRDTRLRRVLTRDTHRTKEQVYKIMEKQISDDERRRLADFTVDNNENVLVIPQVLHIHQSLLSMINN</sequence>
<dbReference type="EMBL" id="CP120682">
    <property type="protein sequence ID" value="WKN39903.1"/>
    <property type="molecule type" value="Genomic_DNA"/>
</dbReference>
<dbReference type="PROSITE" id="PS51219">
    <property type="entry name" value="DPCK"/>
    <property type="match status" value="1"/>
</dbReference>
<dbReference type="SUPFAM" id="SSF52540">
    <property type="entry name" value="P-loop containing nucleoside triphosphate hydrolases"/>
    <property type="match status" value="1"/>
</dbReference>
<dbReference type="CDD" id="cd02022">
    <property type="entry name" value="DPCK"/>
    <property type="match status" value="1"/>
</dbReference>
<gene>
    <name evidence="5 7" type="primary">coaE</name>
    <name evidence="7" type="ORF">K4G66_14515</name>
</gene>
<dbReference type="NCBIfam" id="TIGR00152">
    <property type="entry name" value="dephospho-CoA kinase"/>
    <property type="match status" value="1"/>
</dbReference>
<comment type="similarity">
    <text evidence="1 5">Belongs to the CoaE family.</text>
</comment>
<dbReference type="GO" id="GO:0005737">
    <property type="term" value="C:cytoplasm"/>
    <property type="evidence" value="ECO:0007669"/>
    <property type="project" value="UniProtKB-SubCell"/>
</dbReference>